<keyword evidence="3 5" id="KW-0170">Cobalt</keyword>
<reference evidence="7 8" key="1">
    <citation type="submission" date="2018-10" db="EMBL/GenBank/DDBJ databases">
        <title>Genomic Encyclopedia of Type Strains, Phase IV (KMG-IV): sequencing the most valuable type-strain genomes for metagenomic binning, comparative biology and taxonomic classification.</title>
        <authorList>
            <person name="Goeker M."/>
        </authorList>
    </citation>
    <scope>NUCLEOTIDE SEQUENCE [LARGE SCALE GENOMIC DNA]</scope>
    <source>
        <strain evidence="7 8">DSM 12769</strain>
    </source>
</reference>
<dbReference type="InterPro" id="IPR009246">
    <property type="entry name" value="EutC"/>
</dbReference>
<evidence type="ECO:0000313" key="7">
    <source>
        <dbReference type="EMBL" id="RLK51557.1"/>
    </source>
</evidence>
<dbReference type="InterPro" id="IPR042251">
    <property type="entry name" value="EutC_C"/>
</dbReference>
<comment type="function">
    <text evidence="5">Catalyzes the deamination of various vicinal amino-alcohols to oxo compounds. Allows this organism to utilize ethanolamine as the sole source of nitrogen and carbon in the presence of external vitamin B12.</text>
</comment>
<comment type="catalytic activity">
    <reaction evidence="5">
        <text>ethanolamine = acetaldehyde + NH4(+)</text>
        <dbReference type="Rhea" id="RHEA:15313"/>
        <dbReference type="ChEBI" id="CHEBI:15343"/>
        <dbReference type="ChEBI" id="CHEBI:28938"/>
        <dbReference type="ChEBI" id="CHEBI:57603"/>
        <dbReference type="EC" id="4.3.1.7"/>
    </reaction>
</comment>
<dbReference type="EC" id="4.3.1.7" evidence="5"/>
<dbReference type="Gene3D" id="1.10.30.40">
    <property type="entry name" value="Ethanolamine ammonia-lyase light chain (EutC), N-terminal domain"/>
    <property type="match status" value="1"/>
</dbReference>
<dbReference type="UniPathway" id="UPA00560"/>
<dbReference type="GO" id="GO:0009350">
    <property type="term" value="C:ethanolamine ammonia-lyase complex"/>
    <property type="evidence" value="ECO:0007669"/>
    <property type="project" value="UniProtKB-UniRule"/>
</dbReference>
<dbReference type="GO" id="GO:0046336">
    <property type="term" value="P:ethanolamine catabolic process"/>
    <property type="evidence" value="ECO:0007669"/>
    <property type="project" value="UniProtKB-UniRule"/>
</dbReference>
<dbReference type="GO" id="GO:0006520">
    <property type="term" value="P:amino acid metabolic process"/>
    <property type="evidence" value="ECO:0007669"/>
    <property type="project" value="InterPro"/>
</dbReference>
<comment type="cofactor">
    <cofactor evidence="5">
        <name>adenosylcob(III)alamin</name>
        <dbReference type="ChEBI" id="CHEBI:18408"/>
    </cofactor>
    <text evidence="5">Binds between the large and small subunits.</text>
</comment>
<keyword evidence="4 5" id="KW-1283">Bacterial microcompartment</keyword>
<dbReference type="PANTHER" id="PTHR39330:SF1">
    <property type="entry name" value="ETHANOLAMINE AMMONIA-LYASE SMALL SUBUNIT"/>
    <property type="match status" value="1"/>
</dbReference>
<comment type="pathway">
    <text evidence="5">Amine and polyamine degradation; ethanolamine degradation.</text>
</comment>
<feature type="region of interest" description="Disordered" evidence="6">
    <location>
        <begin position="200"/>
        <end position="223"/>
    </location>
</feature>
<accession>A0A498C8Q8</accession>
<dbReference type="Proteomes" id="UP000275461">
    <property type="component" value="Unassembled WGS sequence"/>
</dbReference>
<evidence type="ECO:0000256" key="4">
    <source>
        <dbReference type="ARBA" id="ARBA00024446"/>
    </source>
</evidence>
<gene>
    <name evidence="5" type="primary">eutC</name>
    <name evidence="7" type="ORF">DFR31_1500</name>
</gene>
<evidence type="ECO:0000256" key="6">
    <source>
        <dbReference type="SAM" id="MobiDB-lite"/>
    </source>
</evidence>
<dbReference type="PIRSF" id="PIRSF018982">
    <property type="entry name" value="EutC"/>
    <property type="match status" value="1"/>
</dbReference>
<name>A0A498C8Q8_9GAMM</name>
<evidence type="ECO:0000256" key="3">
    <source>
        <dbReference type="ARBA" id="ARBA00023285"/>
    </source>
</evidence>
<feature type="binding site" evidence="5">
    <location>
        <position position="162"/>
    </location>
    <ligand>
        <name>adenosylcob(III)alamin</name>
        <dbReference type="ChEBI" id="CHEBI:18408"/>
    </ligand>
</feature>
<dbReference type="GO" id="GO:0031419">
    <property type="term" value="F:cobalamin binding"/>
    <property type="evidence" value="ECO:0007669"/>
    <property type="project" value="UniProtKB-UniRule"/>
</dbReference>
<evidence type="ECO:0000256" key="5">
    <source>
        <dbReference type="HAMAP-Rule" id="MF_00601"/>
    </source>
</evidence>
<evidence type="ECO:0000256" key="2">
    <source>
        <dbReference type="ARBA" id="ARBA00023239"/>
    </source>
</evidence>
<comment type="caution">
    <text evidence="7">The sequence shown here is derived from an EMBL/GenBank/DDBJ whole genome shotgun (WGS) entry which is preliminary data.</text>
</comment>
<feature type="binding site" evidence="5">
    <location>
        <position position="212"/>
    </location>
    <ligand>
        <name>adenosylcob(III)alamin</name>
        <dbReference type="ChEBI" id="CHEBI:18408"/>
    </ligand>
</feature>
<dbReference type="OrthoDB" id="114248at2"/>
<feature type="binding site" evidence="5">
    <location>
        <position position="183"/>
    </location>
    <ligand>
        <name>adenosylcob(III)alamin</name>
        <dbReference type="ChEBI" id="CHEBI:18408"/>
    </ligand>
</feature>
<dbReference type="PANTHER" id="PTHR39330">
    <property type="entry name" value="ETHANOLAMINE AMMONIA-LYASE LIGHT CHAIN"/>
    <property type="match status" value="1"/>
</dbReference>
<comment type="subunit">
    <text evidence="5">The basic unit is a heterodimer which dimerizes to form tetramers. The heterotetramers trimerize; 6 large subunits form a core ring with 6 small subunits projecting outwards.</text>
</comment>
<proteinExistence type="inferred from homology"/>
<dbReference type="HAMAP" id="MF_00601">
    <property type="entry name" value="EutC"/>
    <property type="match status" value="1"/>
</dbReference>
<protein>
    <recommendedName>
        <fullName evidence="5">Ethanolamine ammonia-lyase small subunit</fullName>
        <shortName evidence="5">EAL small subunit</shortName>
        <ecNumber evidence="5">4.3.1.7</ecNumber>
    </recommendedName>
</protein>
<dbReference type="GO" id="GO:0031471">
    <property type="term" value="C:ethanolamine degradation polyhedral organelle"/>
    <property type="evidence" value="ECO:0007669"/>
    <property type="project" value="UniProtKB-UniRule"/>
</dbReference>
<dbReference type="EMBL" id="RCDA01000001">
    <property type="protein sequence ID" value="RLK51557.1"/>
    <property type="molecule type" value="Genomic_DNA"/>
</dbReference>
<comment type="similarity">
    <text evidence="5">Belongs to the EutC family.</text>
</comment>
<comment type="subcellular location">
    <subcellularLocation>
        <location evidence="5">Bacterial microcompartment</location>
    </subcellularLocation>
</comment>
<dbReference type="NCBIfam" id="NF003971">
    <property type="entry name" value="PRK05465.1"/>
    <property type="match status" value="1"/>
</dbReference>
<dbReference type="RefSeq" id="WP_121441962.1">
    <property type="nucleotide sequence ID" value="NZ_RCDA01000001.1"/>
</dbReference>
<dbReference type="Pfam" id="PF05985">
    <property type="entry name" value="EutC"/>
    <property type="match status" value="1"/>
</dbReference>
<evidence type="ECO:0000256" key="1">
    <source>
        <dbReference type="ARBA" id="ARBA00022628"/>
    </source>
</evidence>
<dbReference type="Gene3D" id="3.40.50.11240">
    <property type="entry name" value="Ethanolamine ammonia-lyase light chain (EutC)"/>
    <property type="match status" value="1"/>
</dbReference>
<sequence>MADLPEYRPGGAAKADAWVALQRHTEARIALGRAGESLPTRAHLDFQLAHARARDAVHRALDRNGVAQVLSPVVDRILHVSSAAGTREVFLRRPDLGRRLPEAAAARLRASAGSGCDLAIVLGDGLSARATEENGPALIRALLPLLKGLRIGPLVLAEQARVALGDPVGEALGAGQVLVLLGERPGLSAADSLGAYLTHAPRPGRQDSERNCVSNIRPGGQPPEEAAHRLAYLVREAWRRGGTGVALKDNTEDLVHASCGDDPHVNLLSGSAPSGSKDNPGG</sequence>
<dbReference type="AlphaFoldDB" id="A0A498C8Q8"/>
<keyword evidence="2 5" id="KW-0456">Lyase</keyword>
<evidence type="ECO:0000313" key="8">
    <source>
        <dbReference type="Proteomes" id="UP000275461"/>
    </source>
</evidence>
<keyword evidence="1 5" id="KW-0846">Cobalamin</keyword>
<keyword evidence="8" id="KW-1185">Reference proteome</keyword>
<organism evidence="7 8">
    <name type="scientific">Alkalispirillum mobile</name>
    <dbReference type="NCBI Taxonomy" id="85925"/>
    <lineage>
        <taxon>Bacteria</taxon>
        <taxon>Pseudomonadati</taxon>
        <taxon>Pseudomonadota</taxon>
        <taxon>Gammaproteobacteria</taxon>
        <taxon>Chromatiales</taxon>
        <taxon>Ectothiorhodospiraceae</taxon>
        <taxon>Alkalispirillum</taxon>
    </lineage>
</organism>
<dbReference type="InterPro" id="IPR042255">
    <property type="entry name" value="EutC_N"/>
</dbReference>
<dbReference type="GO" id="GO:0008851">
    <property type="term" value="F:ethanolamine ammonia-lyase activity"/>
    <property type="evidence" value="ECO:0007669"/>
    <property type="project" value="UniProtKB-UniRule"/>
</dbReference>